<comment type="caution">
    <text evidence="2">The sequence shown here is derived from an EMBL/GenBank/DDBJ whole genome shotgun (WGS) entry which is preliminary data.</text>
</comment>
<evidence type="ECO:0000256" key="1">
    <source>
        <dbReference type="SAM" id="MobiDB-lite"/>
    </source>
</evidence>
<name>A0A8J6H530_TENMO</name>
<dbReference type="Proteomes" id="UP000719412">
    <property type="component" value="Unassembled WGS sequence"/>
</dbReference>
<accession>A0A8J6H530</accession>
<feature type="compositionally biased region" description="Basic and acidic residues" evidence="1">
    <location>
        <begin position="157"/>
        <end position="169"/>
    </location>
</feature>
<evidence type="ECO:0000313" key="2">
    <source>
        <dbReference type="EMBL" id="KAH0807453.1"/>
    </source>
</evidence>
<evidence type="ECO:0000313" key="3">
    <source>
        <dbReference type="Proteomes" id="UP000719412"/>
    </source>
</evidence>
<proteinExistence type="predicted"/>
<keyword evidence="3" id="KW-1185">Reference proteome</keyword>
<organism evidence="2 3">
    <name type="scientific">Tenebrio molitor</name>
    <name type="common">Yellow mealworm beetle</name>
    <dbReference type="NCBI Taxonomy" id="7067"/>
    <lineage>
        <taxon>Eukaryota</taxon>
        <taxon>Metazoa</taxon>
        <taxon>Ecdysozoa</taxon>
        <taxon>Arthropoda</taxon>
        <taxon>Hexapoda</taxon>
        <taxon>Insecta</taxon>
        <taxon>Pterygota</taxon>
        <taxon>Neoptera</taxon>
        <taxon>Endopterygota</taxon>
        <taxon>Coleoptera</taxon>
        <taxon>Polyphaga</taxon>
        <taxon>Cucujiformia</taxon>
        <taxon>Tenebrionidae</taxon>
        <taxon>Tenebrio</taxon>
    </lineage>
</organism>
<dbReference type="AlphaFoldDB" id="A0A8J6H530"/>
<dbReference type="EMBL" id="JABDTM020030372">
    <property type="protein sequence ID" value="KAH0807453.1"/>
    <property type="molecule type" value="Genomic_DNA"/>
</dbReference>
<protein>
    <submittedName>
        <fullName evidence="2">Uncharacterized protein</fullName>
    </submittedName>
</protein>
<sequence>MLASGRDVTEQTPSIVAKRLGRHFAFGRSRVLTPVPPDLVWFFFRGFPTPSRLGMSTGLIYHKYSINLSVPTTFLSYPSSLYPSRIFPSVWLKRLWKASERCILLQKRQDYSILCSDQKVPVCLRTRLHRQWHSTFLRHHHFWNSRNGSFGLQGQDEPDKPQTPRSTEEIRSPFVCTEGGPEVATLLGVDFARLAKLVVNYYHNDTYHFHDASHEENAFVRKEKHAALPLSPFKAVQPEPMEEDVLDDPYQSPVDFDEFIKSDEWSDITRDYGPIVSPLPPISPRVAPSTIHV</sequence>
<reference evidence="2" key="1">
    <citation type="journal article" date="2020" name="J Insects Food Feed">
        <title>The yellow mealworm (Tenebrio molitor) genome: a resource for the emerging insects as food and feed industry.</title>
        <authorList>
            <person name="Eriksson T."/>
            <person name="Andere A."/>
            <person name="Kelstrup H."/>
            <person name="Emery V."/>
            <person name="Picard C."/>
        </authorList>
    </citation>
    <scope>NUCLEOTIDE SEQUENCE</scope>
    <source>
        <strain evidence="2">Stoneville</strain>
        <tissue evidence="2">Whole head</tissue>
    </source>
</reference>
<reference evidence="2" key="2">
    <citation type="submission" date="2021-08" db="EMBL/GenBank/DDBJ databases">
        <authorList>
            <person name="Eriksson T."/>
        </authorList>
    </citation>
    <scope>NUCLEOTIDE SEQUENCE</scope>
    <source>
        <strain evidence="2">Stoneville</strain>
        <tissue evidence="2">Whole head</tissue>
    </source>
</reference>
<feature type="region of interest" description="Disordered" evidence="1">
    <location>
        <begin position="150"/>
        <end position="169"/>
    </location>
</feature>
<gene>
    <name evidence="2" type="ORF">GEV33_015338</name>
</gene>